<dbReference type="PANTHER" id="PTHR14374:SF0">
    <property type="entry name" value="TRAFFICKING PROTEIN PARTICLE COMPLEX SUBUNIT 11"/>
    <property type="match status" value="1"/>
</dbReference>
<evidence type="ECO:0000259" key="2">
    <source>
        <dbReference type="Pfam" id="PF11817"/>
    </source>
</evidence>
<dbReference type="PANTHER" id="PTHR14374">
    <property type="entry name" value="FOIE GRAS"/>
    <property type="match status" value="1"/>
</dbReference>
<feature type="compositionally biased region" description="Acidic residues" evidence="1">
    <location>
        <begin position="1915"/>
        <end position="1924"/>
    </location>
</feature>
<proteinExistence type="predicted"/>
<accession>A0A9W8HYH2</accession>
<comment type="caution">
    <text evidence="3">The sequence shown here is derived from an EMBL/GenBank/DDBJ whole genome shotgun (WGS) entry which is preliminary data.</text>
</comment>
<name>A0A9W8HYH2_9FUNG</name>
<dbReference type="Pfam" id="PF11817">
    <property type="entry name" value="Foie-gras_1"/>
    <property type="match status" value="1"/>
</dbReference>
<feature type="compositionally biased region" description="Low complexity" evidence="1">
    <location>
        <begin position="444"/>
        <end position="465"/>
    </location>
</feature>
<evidence type="ECO:0000256" key="1">
    <source>
        <dbReference type="SAM" id="MobiDB-lite"/>
    </source>
</evidence>
<evidence type="ECO:0000313" key="3">
    <source>
        <dbReference type="EMBL" id="KAJ2808529.1"/>
    </source>
</evidence>
<organism evidence="3 4">
    <name type="scientific">Coemansia guatemalensis</name>
    <dbReference type="NCBI Taxonomy" id="2761395"/>
    <lineage>
        <taxon>Eukaryota</taxon>
        <taxon>Fungi</taxon>
        <taxon>Fungi incertae sedis</taxon>
        <taxon>Zoopagomycota</taxon>
        <taxon>Kickxellomycotina</taxon>
        <taxon>Kickxellomycetes</taxon>
        <taxon>Kickxellales</taxon>
        <taxon>Kickxellaceae</taxon>
        <taxon>Coemansia</taxon>
    </lineage>
</organism>
<feature type="region of interest" description="Disordered" evidence="1">
    <location>
        <begin position="1131"/>
        <end position="1150"/>
    </location>
</feature>
<reference evidence="3" key="1">
    <citation type="submission" date="2022-07" db="EMBL/GenBank/DDBJ databases">
        <title>Phylogenomic reconstructions and comparative analyses of Kickxellomycotina fungi.</title>
        <authorList>
            <person name="Reynolds N.K."/>
            <person name="Stajich J.E."/>
            <person name="Barry K."/>
            <person name="Grigoriev I.V."/>
            <person name="Crous P."/>
            <person name="Smith M.E."/>
        </authorList>
    </citation>
    <scope>NUCLEOTIDE SEQUENCE</scope>
    <source>
        <strain evidence="3">NRRL 1565</strain>
    </source>
</reference>
<dbReference type="EMBL" id="JANBUO010000043">
    <property type="protein sequence ID" value="KAJ2808529.1"/>
    <property type="molecule type" value="Genomic_DNA"/>
</dbReference>
<sequence length="1962" mass="209399">MAELAFGEPAEKRLCTAYTQHYYPVLGVLNSPDSDSGRLPTAQAQKVAQSLLQYFRGSSSDDNAEHVAAWWDPVGPRRGPRWQTVAYARVDDIPRRKARTQQTDGGADELSPRGTGILRGGGLLTERWVAKQQRRPATVVSLHALADEGDDAQAAEDMARNRVCLAAFGLTYTAVVVGGAEGATETRIAALAQRAGLDAAQLAVCRANAGPALQGFAAELERQLFGRAAAYYADAFMRTQRKLVELPQLPLPPRADDAAATYQALRDNDHAAAALGESALVARYSRFLPLRGWLARYHFKLALFAECAGDRDTAQRCQWLAYVHLAAYIGEIASGAYLPTGHDAEADQPPIGWMWSLNGGDTDGQRAHSLRMFGARWDEAVALLEAVHLRLVRGWLYQSLELAALRATQQAAAAGTWSYAFGGSGPQQRYTVTAVHRSAPRPVPAVSPGATGSGSASPVSGASGAAAVDGNGSLEPLVLSVHAGEVNAATERMMDAERRRRSNAHARPVYYVALGSESADVDLLQPSTDAWWPLGGFHAVVDFARQTREAARLGLAINSSRDTSCATAQLPADNQYDQCLTLAARQCAEHVLLLARVLERSGFGRSSSYFWACVARQFETHAALHVVVARQGMGFARALNVAMLRLSDSVQGSGAAGRHLIATLLGTLRLPRSTGSVVQQAVSAEVAPSDDDNPSEANDPDLPSSAFAGFAFEQALGEDADSGGIEFRSGRTSEPAPAAGGCLLPQWMWPESPALLFHFAAVASLRRSQRLAAEDRIYAADGDHGLQREFSANPGVENSYVALWLVAERTRAEETRRDAARLLAAALATLPGADQSPASRAAQEIAAQSDDLPALDELISRELPGTHATRLCLYLASVLGEIYAELGQHRKALGIFGRLAERFRRAGWPLLTAHALQWSHICAAAVRDIPTAVRAQIELLSPQLLPDMAQRRRIAGGLLRTVSESSLVDDSAATHVDMTQIYSPIRCHAHWRHWELGSARSMPFQLTFDCRDMPCALALRELHVAFGDSRYDVRVSVARLTDVTVASSGQNVCFYEIGVAGDDQASLELRPGCVSVFEGSVSIANDHNSTALHTSGTLSLVSVSAAVALAENGDLKEERAGLWLSWPTSAQTRDMSDSTNEDGGVAADSAENPLNPIEMLLLGNMAISRMQGTELGASGQLVLQPALLGQSRRSMSTLQNAISVAGPASSLPLNRKWLHVSTGVKREAQWIELPAAPLSPVSFSPGGSGSMQGTEPGYSAYSRCRVLCLPKPAPAVSLTVPSVAALAPAYCGESFPVEIRVENTHSRSISQIELDIQLEAVELAEGSDSMSDLNVGDVASTRASAVSLPKSAAVAVEDVAAKHTSEGDKVAFTSPWLQQGQSDERLQEITGLEMLTDDPLQPQQACTTTVTVHFPGSDFLHSAWRSAASNSVAVLRCTARWCVPDTTAEGTSPAGEWTGQTSVKVSIPVVRPLHADITPLLSHVAAPVKPQITGDGVQQQSSIVPANELFGGEYCFRRPVLVNLHNAGPWDVVVGRVVLRPPLTGDKLPLRVQLAGTTAMEEQSVIAAGSARQLEFCLDIYTSDVVRMPGEICPGTLEIEWRRGDGASSSEPILTRLWMPPLELIAKCVQVESECSPIARVGEPLAVCYRLLNPTRATQTVEATMRAADGFVFAGPRRTSLNIMPGHVALLRFNMLPLSSVSQQQQQQQQAADGVQRHVPSHLVLGLGRLAVDSDAASAVDGRGSLSSERRQQKQLLSPHASARRGRDGGSARSSVIDLANVPPSNVAGHGWVQLPRLDLRLVERRPRRSSGSIHSPLSQPATGLRSLLGAAASAVATPPPTREMSSLVLEPSTVGQPPRAQLVQRTIAELAGLELPAGAESAAGLLTPALMEECVDMLPDYFLHGLCDAPGAESELEDSEAEDSGPPQSPAVSGSVAVDDAISTTLLRFDQTSIFCLPENG</sequence>
<protein>
    <recommendedName>
        <fullName evidence="2">Trafficking protein particle complex subunit 11 domain-containing protein</fullName>
    </recommendedName>
</protein>
<feature type="domain" description="Trafficking protein particle complex subunit 11" evidence="2">
    <location>
        <begin position="867"/>
        <end position="941"/>
    </location>
</feature>
<keyword evidence="4" id="KW-1185">Reference proteome</keyword>
<dbReference type="OrthoDB" id="6278596at2759"/>
<feature type="region of interest" description="Disordered" evidence="1">
    <location>
        <begin position="441"/>
        <end position="465"/>
    </location>
</feature>
<feature type="region of interest" description="Disordered" evidence="1">
    <location>
        <begin position="1740"/>
        <end position="1776"/>
    </location>
</feature>
<dbReference type="InterPro" id="IPR021773">
    <property type="entry name" value="TPC11"/>
</dbReference>
<feature type="region of interest" description="Disordered" evidence="1">
    <location>
        <begin position="1913"/>
        <end position="1937"/>
    </location>
</feature>
<gene>
    <name evidence="3" type="ORF">H4R20_000832</name>
</gene>
<evidence type="ECO:0000313" key="4">
    <source>
        <dbReference type="Proteomes" id="UP001140094"/>
    </source>
</evidence>
<dbReference type="Proteomes" id="UP001140094">
    <property type="component" value="Unassembled WGS sequence"/>
</dbReference>